<dbReference type="PANTHER" id="PTHR48111">
    <property type="entry name" value="REGULATOR OF RPOS"/>
    <property type="match status" value="1"/>
</dbReference>
<accession>A0A937F1T8</accession>
<dbReference type="GO" id="GO:0000156">
    <property type="term" value="F:phosphorelay response regulator activity"/>
    <property type="evidence" value="ECO:0007669"/>
    <property type="project" value="TreeGrafter"/>
</dbReference>
<dbReference type="InterPro" id="IPR036388">
    <property type="entry name" value="WH-like_DNA-bd_sf"/>
</dbReference>
<dbReference type="GO" id="GO:0000976">
    <property type="term" value="F:transcription cis-regulatory region binding"/>
    <property type="evidence" value="ECO:0007669"/>
    <property type="project" value="TreeGrafter"/>
</dbReference>
<dbReference type="Gene3D" id="6.10.250.690">
    <property type="match status" value="1"/>
</dbReference>
<feature type="DNA-binding region" description="OmpR/PhoB-type" evidence="5">
    <location>
        <begin position="131"/>
        <end position="228"/>
    </location>
</feature>
<feature type="domain" description="Response regulatory" evidence="6">
    <location>
        <begin position="6"/>
        <end position="120"/>
    </location>
</feature>
<dbReference type="PANTHER" id="PTHR48111:SF40">
    <property type="entry name" value="PHOSPHATE REGULON TRANSCRIPTIONAL REGULATORY PROTEIN PHOB"/>
    <property type="match status" value="1"/>
</dbReference>
<dbReference type="Proteomes" id="UP000659388">
    <property type="component" value="Unassembled WGS sequence"/>
</dbReference>
<evidence type="ECO:0000256" key="2">
    <source>
        <dbReference type="ARBA" id="ARBA00023012"/>
    </source>
</evidence>
<evidence type="ECO:0000259" key="6">
    <source>
        <dbReference type="PROSITE" id="PS50110"/>
    </source>
</evidence>
<evidence type="ECO:0000313" key="8">
    <source>
        <dbReference type="EMBL" id="MBL3654726.1"/>
    </source>
</evidence>
<dbReference type="PROSITE" id="PS51755">
    <property type="entry name" value="OMPR_PHOB"/>
    <property type="match status" value="1"/>
</dbReference>
<dbReference type="Pfam" id="PF00072">
    <property type="entry name" value="Response_reg"/>
    <property type="match status" value="1"/>
</dbReference>
<evidence type="ECO:0000313" key="9">
    <source>
        <dbReference type="Proteomes" id="UP000659388"/>
    </source>
</evidence>
<dbReference type="InterPro" id="IPR001867">
    <property type="entry name" value="OmpR/PhoB-type_DNA-bd"/>
</dbReference>
<dbReference type="Pfam" id="PF00486">
    <property type="entry name" value="Trans_reg_C"/>
    <property type="match status" value="1"/>
</dbReference>
<dbReference type="GO" id="GO:0005829">
    <property type="term" value="C:cytosol"/>
    <property type="evidence" value="ECO:0007669"/>
    <property type="project" value="TreeGrafter"/>
</dbReference>
<dbReference type="SUPFAM" id="SSF52172">
    <property type="entry name" value="CheY-like"/>
    <property type="match status" value="1"/>
</dbReference>
<evidence type="ECO:0000256" key="4">
    <source>
        <dbReference type="PROSITE-ProRule" id="PRU00169"/>
    </source>
</evidence>
<evidence type="ECO:0000256" key="3">
    <source>
        <dbReference type="ARBA" id="ARBA00023125"/>
    </source>
</evidence>
<reference evidence="8" key="1">
    <citation type="submission" date="2021-01" db="EMBL/GenBank/DDBJ databases">
        <title>Fulvivirga kasyanovii gen. nov., sp nov., a novel member of the phylum Bacteroidetes isolated from seawater in a mussel farm.</title>
        <authorList>
            <person name="Zhao L.-H."/>
            <person name="Wang Z.-J."/>
        </authorList>
    </citation>
    <scope>NUCLEOTIDE SEQUENCE</scope>
    <source>
        <strain evidence="8">2943</strain>
    </source>
</reference>
<dbReference type="PROSITE" id="PS50110">
    <property type="entry name" value="RESPONSE_REGULATORY"/>
    <property type="match status" value="1"/>
</dbReference>
<evidence type="ECO:0000256" key="1">
    <source>
        <dbReference type="ARBA" id="ARBA00022553"/>
    </source>
</evidence>
<dbReference type="InterPro" id="IPR001789">
    <property type="entry name" value="Sig_transdc_resp-reg_receiver"/>
</dbReference>
<dbReference type="SUPFAM" id="SSF46894">
    <property type="entry name" value="C-terminal effector domain of the bipartite response regulators"/>
    <property type="match status" value="1"/>
</dbReference>
<dbReference type="GO" id="GO:0006355">
    <property type="term" value="P:regulation of DNA-templated transcription"/>
    <property type="evidence" value="ECO:0007669"/>
    <property type="project" value="InterPro"/>
</dbReference>
<protein>
    <submittedName>
        <fullName evidence="8">Response regulator transcription factor</fullName>
    </submittedName>
</protein>
<keyword evidence="3 5" id="KW-0238">DNA-binding</keyword>
<keyword evidence="9" id="KW-1185">Reference proteome</keyword>
<dbReference type="CDD" id="cd00383">
    <property type="entry name" value="trans_reg_C"/>
    <property type="match status" value="1"/>
</dbReference>
<dbReference type="AlphaFoldDB" id="A0A937F1T8"/>
<dbReference type="Gene3D" id="3.40.50.2300">
    <property type="match status" value="1"/>
</dbReference>
<dbReference type="EMBL" id="JAESIY010000001">
    <property type="protein sequence ID" value="MBL3654726.1"/>
    <property type="molecule type" value="Genomic_DNA"/>
</dbReference>
<gene>
    <name evidence="8" type="ORF">JL102_01190</name>
</gene>
<dbReference type="InterPro" id="IPR011006">
    <property type="entry name" value="CheY-like_superfamily"/>
</dbReference>
<feature type="domain" description="OmpR/PhoB-type" evidence="7">
    <location>
        <begin position="131"/>
        <end position="228"/>
    </location>
</feature>
<evidence type="ECO:0000256" key="5">
    <source>
        <dbReference type="PROSITE-ProRule" id="PRU01091"/>
    </source>
</evidence>
<feature type="modified residue" description="4-aspartylphosphate" evidence="4">
    <location>
        <position position="55"/>
    </location>
</feature>
<keyword evidence="1 4" id="KW-0597">Phosphoprotein</keyword>
<dbReference type="InterPro" id="IPR016032">
    <property type="entry name" value="Sig_transdc_resp-reg_C-effctor"/>
</dbReference>
<dbReference type="SMART" id="SM00862">
    <property type="entry name" value="Trans_reg_C"/>
    <property type="match status" value="1"/>
</dbReference>
<dbReference type="RefSeq" id="WP_202241803.1">
    <property type="nucleotide sequence ID" value="NZ_JAESIY010000001.1"/>
</dbReference>
<comment type="caution">
    <text evidence="8">The sequence shown here is derived from an EMBL/GenBank/DDBJ whole genome shotgun (WGS) entry which is preliminary data.</text>
</comment>
<dbReference type="Gene3D" id="1.10.10.10">
    <property type="entry name" value="Winged helix-like DNA-binding domain superfamily/Winged helix DNA-binding domain"/>
    <property type="match status" value="1"/>
</dbReference>
<dbReference type="FunFam" id="3.40.50.2300:FF:000073">
    <property type="entry name" value="DNA-binding response regulator RprY"/>
    <property type="match status" value="1"/>
</dbReference>
<organism evidence="8 9">
    <name type="scientific">Fulvivirga sediminis</name>
    <dbReference type="NCBI Taxonomy" id="2803949"/>
    <lineage>
        <taxon>Bacteria</taxon>
        <taxon>Pseudomonadati</taxon>
        <taxon>Bacteroidota</taxon>
        <taxon>Cytophagia</taxon>
        <taxon>Cytophagales</taxon>
        <taxon>Fulvivirgaceae</taxon>
        <taxon>Fulvivirga</taxon>
    </lineage>
</organism>
<dbReference type="GO" id="GO:0032993">
    <property type="term" value="C:protein-DNA complex"/>
    <property type="evidence" value="ECO:0007669"/>
    <property type="project" value="TreeGrafter"/>
</dbReference>
<sequence>MENKIKLLIVEDDQNLGQILKEYLQLKGYKADLYRDGESGLQAFAPGLYDLCILDIMMPKRDGFSLAQEIRNQDKNIPLIFLTAKSMKEDAIKGLTIGADDYVTKPFSMEELLLRLKAILRRSAPIAGEQPAEFNIGDYKFDPTRRILDFKGETTKLTTKENDLLTLLCKHQNRVLSRKIALNSIWGDDSYFNARSMDVYITKLRKYLKKDESLQILTVHGEGFKLINL</sequence>
<name>A0A937F1T8_9BACT</name>
<keyword evidence="2" id="KW-0902">Two-component regulatory system</keyword>
<evidence type="ECO:0000259" key="7">
    <source>
        <dbReference type="PROSITE" id="PS51755"/>
    </source>
</evidence>
<dbReference type="SMART" id="SM00448">
    <property type="entry name" value="REC"/>
    <property type="match status" value="1"/>
</dbReference>
<proteinExistence type="predicted"/>
<dbReference type="InterPro" id="IPR039420">
    <property type="entry name" value="WalR-like"/>
</dbReference>